<organism evidence="1">
    <name type="scientific">Hexamita inflata</name>
    <dbReference type="NCBI Taxonomy" id="28002"/>
    <lineage>
        <taxon>Eukaryota</taxon>
        <taxon>Metamonada</taxon>
        <taxon>Diplomonadida</taxon>
        <taxon>Hexamitidae</taxon>
        <taxon>Hexamitinae</taxon>
        <taxon>Hexamita</taxon>
    </lineage>
</organism>
<name>A0AA86V4P7_9EUKA</name>
<sequence>MALRKRQLCSLAQPSDQYQPTQKSNLILNLHFIDGNKQYQTVYEYLITSQKQLDLLYLSRSLYFVHSRFQTKTTLKIATVVAHSILLYKTVQNVGQNQNYNSFRKVEKWMVDQDFNDPTANQRF</sequence>
<reference evidence="2 3" key="2">
    <citation type="submission" date="2024-07" db="EMBL/GenBank/DDBJ databases">
        <authorList>
            <person name="Akdeniz Z."/>
        </authorList>
    </citation>
    <scope>NUCLEOTIDE SEQUENCE [LARGE SCALE GENOMIC DNA]</scope>
</reference>
<evidence type="ECO:0000313" key="3">
    <source>
        <dbReference type="Proteomes" id="UP001642409"/>
    </source>
</evidence>
<comment type="caution">
    <text evidence="1">The sequence shown here is derived from an EMBL/GenBank/DDBJ whole genome shotgun (WGS) entry which is preliminary data.</text>
</comment>
<protein>
    <submittedName>
        <fullName evidence="2">Hypothetical_protein</fullName>
    </submittedName>
</protein>
<dbReference type="EMBL" id="CAXDID020000043">
    <property type="protein sequence ID" value="CAL6001134.1"/>
    <property type="molecule type" value="Genomic_DNA"/>
</dbReference>
<evidence type="ECO:0000313" key="2">
    <source>
        <dbReference type="EMBL" id="CAL6001134.1"/>
    </source>
</evidence>
<dbReference type="EMBL" id="CATOUU010001173">
    <property type="protein sequence ID" value="CAI9976272.1"/>
    <property type="molecule type" value="Genomic_DNA"/>
</dbReference>
<keyword evidence="3" id="KW-1185">Reference proteome</keyword>
<gene>
    <name evidence="2" type="ORF">HINF_LOCUS17252</name>
    <name evidence="1" type="ORF">HINF_LOCUS63917</name>
</gene>
<reference evidence="1" key="1">
    <citation type="submission" date="2023-06" db="EMBL/GenBank/DDBJ databases">
        <authorList>
            <person name="Kurt Z."/>
        </authorList>
    </citation>
    <scope>NUCLEOTIDE SEQUENCE</scope>
</reference>
<accession>A0AA86V4P7</accession>
<dbReference type="AlphaFoldDB" id="A0AA86V4P7"/>
<evidence type="ECO:0000313" key="1">
    <source>
        <dbReference type="EMBL" id="CAI9976272.1"/>
    </source>
</evidence>
<proteinExistence type="predicted"/>
<dbReference type="Proteomes" id="UP001642409">
    <property type="component" value="Unassembled WGS sequence"/>
</dbReference>